<dbReference type="InterPro" id="IPR036691">
    <property type="entry name" value="Endo/exonu/phosph_ase_sf"/>
</dbReference>
<evidence type="ECO:0008006" key="3">
    <source>
        <dbReference type="Google" id="ProtNLM"/>
    </source>
</evidence>
<proteinExistence type="predicted"/>
<dbReference type="AlphaFoldDB" id="A0A9J6GVV3"/>
<dbReference type="EMBL" id="JABSTR010000010">
    <property type="protein sequence ID" value="KAH9379581.1"/>
    <property type="molecule type" value="Genomic_DNA"/>
</dbReference>
<protein>
    <recommendedName>
        <fullName evidence="3">Endonuclease/exonuclease/phosphatase domain-containing protein</fullName>
    </recommendedName>
</protein>
<gene>
    <name evidence="1" type="ORF">HPB48_000708</name>
</gene>
<evidence type="ECO:0000313" key="2">
    <source>
        <dbReference type="Proteomes" id="UP000821853"/>
    </source>
</evidence>
<dbReference type="VEuPathDB" id="VectorBase:HLOH_051999"/>
<dbReference type="SUPFAM" id="SSF56219">
    <property type="entry name" value="DNase I-like"/>
    <property type="match status" value="1"/>
</dbReference>
<dbReference type="OrthoDB" id="6513770at2759"/>
<sequence length="118" mass="12716">MEQVSCKASANPILITGDYNAAHQLSGYVYSNPLGNMLYKLIEDLKFSINMNPKGSNRLGMSTARDTDPGLTFTGIIPQASSTNLQGYHGSDHAVLATTIQGTDYKTTTATAKLKNWS</sequence>
<reference evidence="1 2" key="1">
    <citation type="journal article" date="2020" name="Cell">
        <title>Large-Scale Comparative Analyses of Tick Genomes Elucidate Their Genetic Diversity and Vector Capacities.</title>
        <authorList>
            <consortium name="Tick Genome and Microbiome Consortium (TIGMIC)"/>
            <person name="Jia N."/>
            <person name="Wang J."/>
            <person name="Shi W."/>
            <person name="Du L."/>
            <person name="Sun Y."/>
            <person name="Zhan W."/>
            <person name="Jiang J.F."/>
            <person name="Wang Q."/>
            <person name="Zhang B."/>
            <person name="Ji P."/>
            <person name="Bell-Sakyi L."/>
            <person name="Cui X.M."/>
            <person name="Yuan T.T."/>
            <person name="Jiang B.G."/>
            <person name="Yang W.F."/>
            <person name="Lam T.T."/>
            <person name="Chang Q.C."/>
            <person name="Ding S.J."/>
            <person name="Wang X.J."/>
            <person name="Zhu J.G."/>
            <person name="Ruan X.D."/>
            <person name="Zhao L."/>
            <person name="Wei J.T."/>
            <person name="Ye R.Z."/>
            <person name="Que T.C."/>
            <person name="Du C.H."/>
            <person name="Zhou Y.H."/>
            <person name="Cheng J.X."/>
            <person name="Dai P.F."/>
            <person name="Guo W.B."/>
            <person name="Han X.H."/>
            <person name="Huang E.J."/>
            <person name="Li L.F."/>
            <person name="Wei W."/>
            <person name="Gao Y.C."/>
            <person name="Liu J.Z."/>
            <person name="Shao H.Z."/>
            <person name="Wang X."/>
            <person name="Wang C.C."/>
            <person name="Yang T.C."/>
            <person name="Huo Q.B."/>
            <person name="Li W."/>
            <person name="Chen H.Y."/>
            <person name="Chen S.E."/>
            <person name="Zhou L.G."/>
            <person name="Ni X.B."/>
            <person name="Tian J.H."/>
            <person name="Sheng Y."/>
            <person name="Liu T."/>
            <person name="Pan Y.S."/>
            <person name="Xia L.Y."/>
            <person name="Li J."/>
            <person name="Zhao F."/>
            <person name="Cao W.C."/>
        </authorList>
    </citation>
    <scope>NUCLEOTIDE SEQUENCE [LARGE SCALE GENOMIC DNA]</scope>
    <source>
        <strain evidence="1">HaeL-2018</strain>
    </source>
</reference>
<name>A0A9J6GVV3_HAELO</name>
<evidence type="ECO:0000313" key="1">
    <source>
        <dbReference type="EMBL" id="KAH9379581.1"/>
    </source>
</evidence>
<keyword evidence="2" id="KW-1185">Reference proteome</keyword>
<comment type="caution">
    <text evidence="1">The sequence shown here is derived from an EMBL/GenBank/DDBJ whole genome shotgun (WGS) entry which is preliminary data.</text>
</comment>
<organism evidence="1 2">
    <name type="scientific">Haemaphysalis longicornis</name>
    <name type="common">Bush tick</name>
    <dbReference type="NCBI Taxonomy" id="44386"/>
    <lineage>
        <taxon>Eukaryota</taxon>
        <taxon>Metazoa</taxon>
        <taxon>Ecdysozoa</taxon>
        <taxon>Arthropoda</taxon>
        <taxon>Chelicerata</taxon>
        <taxon>Arachnida</taxon>
        <taxon>Acari</taxon>
        <taxon>Parasitiformes</taxon>
        <taxon>Ixodida</taxon>
        <taxon>Ixodoidea</taxon>
        <taxon>Ixodidae</taxon>
        <taxon>Haemaphysalinae</taxon>
        <taxon>Haemaphysalis</taxon>
    </lineage>
</organism>
<dbReference type="Proteomes" id="UP000821853">
    <property type="component" value="Chromosome 8"/>
</dbReference>
<dbReference type="Gene3D" id="3.60.10.10">
    <property type="entry name" value="Endonuclease/exonuclease/phosphatase"/>
    <property type="match status" value="1"/>
</dbReference>
<accession>A0A9J6GVV3</accession>